<reference evidence="2 3" key="1">
    <citation type="submission" date="2015-07" db="EMBL/GenBank/DDBJ databases">
        <title>High-quality genome of monoxenous trypanosomatid Leptomonas pyrrhocoris.</title>
        <authorList>
            <person name="Flegontov P."/>
            <person name="Butenko A."/>
            <person name="Firsov S."/>
            <person name="Vlcek C."/>
            <person name="Logacheva M.D."/>
            <person name="Field M."/>
            <person name="Filatov D."/>
            <person name="Flegontova O."/>
            <person name="Gerasimov E."/>
            <person name="Jackson A.P."/>
            <person name="Kelly S."/>
            <person name="Opperdoes F."/>
            <person name="O'Reilly A."/>
            <person name="Votypka J."/>
            <person name="Yurchenko V."/>
            <person name="Lukes J."/>
        </authorList>
    </citation>
    <scope>NUCLEOTIDE SEQUENCE [LARGE SCALE GENOMIC DNA]</scope>
    <source>
        <strain evidence="2">H10</strain>
    </source>
</reference>
<dbReference type="RefSeq" id="XP_015660338.1">
    <property type="nucleotide sequence ID" value="XM_015801718.1"/>
</dbReference>
<comment type="caution">
    <text evidence="2">The sequence shown here is derived from an EMBL/GenBank/DDBJ whole genome shotgun (WGS) entry which is preliminary data.</text>
</comment>
<gene>
    <name evidence="2" type="ORF">ABB37_04143</name>
</gene>
<dbReference type="OMA" id="NIWTAAY"/>
<dbReference type="OrthoDB" id="250537at2759"/>
<dbReference type="Proteomes" id="UP000037923">
    <property type="component" value="Unassembled WGS sequence"/>
</dbReference>
<keyword evidence="3" id="KW-1185">Reference proteome</keyword>
<evidence type="ECO:0000313" key="2">
    <source>
        <dbReference type="EMBL" id="KPA81899.1"/>
    </source>
</evidence>
<dbReference type="AlphaFoldDB" id="A0A0M9G4E1"/>
<organism evidence="2 3">
    <name type="scientific">Leptomonas pyrrhocoris</name>
    <name type="common">Firebug parasite</name>
    <dbReference type="NCBI Taxonomy" id="157538"/>
    <lineage>
        <taxon>Eukaryota</taxon>
        <taxon>Discoba</taxon>
        <taxon>Euglenozoa</taxon>
        <taxon>Kinetoplastea</taxon>
        <taxon>Metakinetoplastina</taxon>
        <taxon>Trypanosomatida</taxon>
        <taxon>Trypanosomatidae</taxon>
        <taxon>Leishmaniinae</taxon>
        <taxon>Leptomonas</taxon>
    </lineage>
</organism>
<evidence type="ECO:0000313" key="3">
    <source>
        <dbReference type="Proteomes" id="UP000037923"/>
    </source>
</evidence>
<dbReference type="VEuPathDB" id="TriTrypDB:LpyrH10_06_5130"/>
<name>A0A0M9G4E1_LEPPY</name>
<evidence type="ECO:0000256" key="1">
    <source>
        <dbReference type="SAM" id="MobiDB-lite"/>
    </source>
</evidence>
<feature type="region of interest" description="Disordered" evidence="1">
    <location>
        <begin position="1"/>
        <end position="36"/>
    </location>
</feature>
<sequence>MPAVVSRPLAAPLPTLRATEEEAPATPPPPPVAEEEELKIPDYSKWLYPALLSTAAAPKPEMKFPLAETKTPHMLPPAILLQWCEADVLASLPLTLPPEYVIFGGARYSGAPLDLLRPPFVPQVSFEKTSAYYESAEAQRLQFLLDQLDVAKNYLKIEVKRMAEVRHVASTPPPPVDPVPSASRSGEDVLLKHGEEEDLSKATVWTTAYFGSPQQLNRVLTSKNADGVLSSAGYVQYHRRQWGLKRTGDTFVLGLGMKATALQFAAAAGKLDNVVLLLTKGAKDNASPPLKEILLKESMVMITAICAPRVRPPRVRRPVATEETYMQDTHAGTTSTFVKEQVVSIDDAAYPHAGAVSYHATAFS</sequence>
<accession>A0A0M9G4E1</accession>
<protein>
    <submittedName>
        <fullName evidence="2">Calphotin-like protein</fullName>
    </submittedName>
</protein>
<dbReference type="GeneID" id="26904434"/>
<proteinExistence type="predicted"/>
<dbReference type="EMBL" id="LGTL01000006">
    <property type="protein sequence ID" value="KPA81899.1"/>
    <property type="molecule type" value="Genomic_DNA"/>
</dbReference>